<organism evidence="1 2">
    <name type="scientific">Pleurodeles waltl</name>
    <name type="common">Iberian ribbed newt</name>
    <dbReference type="NCBI Taxonomy" id="8319"/>
    <lineage>
        <taxon>Eukaryota</taxon>
        <taxon>Metazoa</taxon>
        <taxon>Chordata</taxon>
        <taxon>Craniata</taxon>
        <taxon>Vertebrata</taxon>
        <taxon>Euteleostomi</taxon>
        <taxon>Amphibia</taxon>
        <taxon>Batrachia</taxon>
        <taxon>Caudata</taxon>
        <taxon>Salamandroidea</taxon>
        <taxon>Salamandridae</taxon>
        <taxon>Pleurodelinae</taxon>
        <taxon>Pleurodeles</taxon>
    </lineage>
</organism>
<name>A0AAV7WBE3_PLEWA</name>
<dbReference type="Proteomes" id="UP001066276">
    <property type="component" value="Chromosome 1_2"/>
</dbReference>
<comment type="caution">
    <text evidence="1">The sequence shown here is derived from an EMBL/GenBank/DDBJ whole genome shotgun (WGS) entry which is preliminary data.</text>
</comment>
<keyword evidence="2" id="KW-1185">Reference proteome</keyword>
<sequence>MHVLCRGFGVLWQRVQRDLQRGSKARCGVGRECRCLVAPWASMSSVIDLRGRLLNRALGSTGLRGQRSKEAGAWATGFLWSGSAAGTRPLI</sequence>
<protein>
    <submittedName>
        <fullName evidence="1">Uncharacterized protein</fullName>
    </submittedName>
</protein>
<evidence type="ECO:0000313" key="2">
    <source>
        <dbReference type="Proteomes" id="UP001066276"/>
    </source>
</evidence>
<gene>
    <name evidence="1" type="ORF">NDU88_005425</name>
</gene>
<accession>A0AAV7WBE3</accession>
<reference evidence="1" key="1">
    <citation type="journal article" date="2022" name="bioRxiv">
        <title>Sequencing and chromosome-scale assembly of the giantPleurodeles waltlgenome.</title>
        <authorList>
            <person name="Brown T."/>
            <person name="Elewa A."/>
            <person name="Iarovenko S."/>
            <person name="Subramanian E."/>
            <person name="Araus A.J."/>
            <person name="Petzold A."/>
            <person name="Susuki M."/>
            <person name="Suzuki K.-i.T."/>
            <person name="Hayashi T."/>
            <person name="Toyoda A."/>
            <person name="Oliveira C."/>
            <person name="Osipova E."/>
            <person name="Leigh N.D."/>
            <person name="Simon A."/>
            <person name="Yun M.H."/>
        </authorList>
    </citation>
    <scope>NUCLEOTIDE SEQUENCE</scope>
    <source>
        <strain evidence="1">20211129_DDA</strain>
        <tissue evidence="1">Liver</tissue>
    </source>
</reference>
<dbReference type="EMBL" id="JANPWB010000002">
    <property type="protein sequence ID" value="KAJ1210057.1"/>
    <property type="molecule type" value="Genomic_DNA"/>
</dbReference>
<evidence type="ECO:0000313" key="1">
    <source>
        <dbReference type="EMBL" id="KAJ1210057.1"/>
    </source>
</evidence>
<proteinExistence type="predicted"/>
<dbReference type="AlphaFoldDB" id="A0AAV7WBE3"/>